<dbReference type="Pfam" id="PF06810">
    <property type="entry name" value="Phage_scaffold"/>
    <property type="match status" value="1"/>
</dbReference>
<comment type="caution">
    <text evidence="3">The sequence shown here is derived from an EMBL/GenBank/DDBJ whole genome shotgun (WGS) entry which is preliminary data.</text>
</comment>
<dbReference type="Proteomes" id="UP000246114">
    <property type="component" value="Unassembled WGS sequence"/>
</dbReference>
<dbReference type="AlphaFoldDB" id="A0A316MFK0"/>
<feature type="coiled-coil region" evidence="1">
    <location>
        <begin position="25"/>
        <end position="89"/>
    </location>
</feature>
<reference evidence="3 4" key="1">
    <citation type="submission" date="2018-03" db="EMBL/GenBank/DDBJ databases">
        <title>The uncultured portion of the human microbiome is neutrally assembled.</title>
        <authorList>
            <person name="Jeraldo P."/>
            <person name="Boardman L."/>
            <person name="White B.A."/>
            <person name="Nelson H."/>
            <person name="Goldenfeld N."/>
            <person name="Chia N."/>
        </authorList>
    </citation>
    <scope>NUCLEOTIDE SEQUENCE [LARGE SCALE GENOMIC DNA]</scope>
    <source>
        <strain evidence="3">CIM:MAG 903</strain>
    </source>
</reference>
<protein>
    <recommendedName>
        <fullName evidence="5">Phage minor structural protein GP20</fullName>
    </recommendedName>
</protein>
<proteinExistence type="predicted"/>
<organism evidence="3 4">
    <name type="scientific">Clostridium cadaveris</name>
    <dbReference type="NCBI Taxonomy" id="1529"/>
    <lineage>
        <taxon>Bacteria</taxon>
        <taxon>Bacillati</taxon>
        <taxon>Bacillota</taxon>
        <taxon>Clostridia</taxon>
        <taxon>Eubacteriales</taxon>
        <taxon>Clostridiaceae</taxon>
        <taxon>Clostridium</taxon>
    </lineage>
</organism>
<evidence type="ECO:0000256" key="1">
    <source>
        <dbReference type="SAM" id="Coils"/>
    </source>
</evidence>
<evidence type="ECO:0000256" key="2">
    <source>
        <dbReference type="SAM" id="MobiDB-lite"/>
    </source>
</evidence>
<evidence type="ECO:0000313" key="4">
    <source>
        <dbReference type="Proteomes" id="UP000246114"/>
    </source>
</evidence>
<feature type="region of interest" description="Disordered" evidence="2">
    <location>
        <begin position="142"/>
        <end position="187"/>
    </location>
</feature>
<accession>A0A316MFK0</accession>
<evidence type="ECO:0000313" key="3">
    <source>
        <dbReference type="EMBL" id="PWL55283.1"/>
    </source>
</evidence>
<gene>
    <name evidence="3" type="ORF">DBY38_02150</name>
</gene>
<evidence type="ECO:0008006" key="5">
    <source>
        <dbReference type="Google" id="ProtNLM"/>
    </source>
</evidence>
<dbReference type="InterPro" id="IPR009636">
    <property type="entry name" value="SCAF"/>
</dbReference>
<sequence length="187" mass="21213">MKDLLVKQGLTEEQANGILNAMKEAKVYTTKLENIDERYNKLKEQKKELEEKIKIQDETIKSFEGGLTKEQAEALKKENESKIEAQAIQFKQSKATDKLFNEYKFSSENARIGALTQFEKAGLKFENDNWVGGKEFLDEMKKNDPKTFVEETTSGGSGFNPGGADPQPKGDSTKQFMDAIFNNQLRK</sequence>
<dbReference type="EMBL" id="QAMZ01000008">
    <property type="protein sequence ID" value="PWL55283.1"/>
    <property type="molecule type" value="Genomic_DNA"/>
</dbReference>
<keyword evidence="1" id="KW-0175">Coiled coil</keyword>
<name>A0A316MFK0_9CLOT</name>